<proteinExistence type="predicted"/>
<evidence type="ECO:0000256" key="4">
    <source>
        <dbReference type="SAM" id="MobiDB-lite"/>
    </source>
</evidence>
<feature type="compositionally biased region" description="Gly residues" evidence="4">
    <location>
        <begin position="141"/>
        <end position="150"/>
    </location>
</feature>
<feature type="compositionally biased region" description="Basic and acidic residues" evidence="4">
    <location>
        <begin position="376"/>
        <end position="393"/>
    </location>
</feature>
<dbReference type="InterPro" id="IPR050384">
    <property type="entry name" value="Endophilin_SH3RF"/>
</dbReference>
<evidence type="ECO:0000256" key="1">
    <source>
        <dbReference type="ARBA" id="ARBA00022443"/>
    </source>
</evidence>
<organism evidence="6 7">
    <name type="scientific">Eptatretus burgeri</name>
    <name type="common">Inshore hagfish</name>
    <dbReference type="NCBI Taxonomy" id="7764"/>
    <lineage>
        <taxon>Eukaryota</taxon>
        <taxon>Metazoa</taxon>
        <taxon>Chordata</taxon>
        <taxon>Craniata</taxon>
        <taxon>Vertebrata</taxon>
        <taxon>Cyclostomata</taxon>
        <taxon>Myxini</taxon>
        <taxon>Myxiniformes</taxon>
        <taxon>Myxinidae</taxon>
        <taxon>Eptatretinae</taxon>
        <taxon>Eptatretus</taxon>
    </lineage>
</organism>
<accession>A0A8C4QYM7</accession>
<evidence type="ECO:0000259" key="5">
    <source>
        <dbReference type="PROSITE" id="PS50002"/>
    </source>
</evidence>
<dbReference type="Gene3D" id="2.30.30.40">
    <property type="entry name" value="SH3 Domains"/>
    <property type="match status" value="2"/>
</dbReference>
<dbReference type="AlphaFoldDB" id="A0A8C4QYM7"/>
<evidence type="ECO:0000256" key="3">
    <source>
        <dbReference type="SAM" id="Coils"/>
    </source>
</evidence>
<dbReference type="FunFam" id="2.30.30.40:FF:000072">
    <property type="entry name" value="Unconventional Myosin IB"/>
    <property type="match status" value="2"/>
</dbReference>
<dbReference type="GO" id="GO:0007015">
    <property type="term" value="P:actin filament organization"/>
    <property type="evidence" value="ECO:0007669"/>
    <property type="project" value="TreeGrafter"/>
</dbReference>
<dbReference type="CDD" id="cd11874">
    <property type="entry name" value="SH3_CD2AP-like_2"/>
    <property type="match status" value="1"/>
</dbReference>
<evidence type="ECO:0000313" key="6">
    <source>
        <dbReference type="Ensembl" id="ENSEBUP00000022539.1"/>
    </source>
</evidence>
<feature type="region of interest" description="Disordered" evidence="4">
    <location>
        <begin position="105"/>
        <end position="155"/>
    </location>
</feature>
<feature type="domain" description="SH3" evidence="5">
    <location>
        <begin position="45"/>
        <end position="104"/>
    </location>
</feature>
<feature type="domain" description="SH3" evidence="5">
    <location>
        <begin position="222"/>
        <end position="283"/>
    </location>
</feature>
<protein>
    <submittedName>
        <fullName evidence="6">SH3-domain kinase binding protein 1</fullName>
    </submittedName>
</protein>
<name>A0A8C4QYM7_EPTBU</name>
<dbReference type="Ensembl" id="ENSEBUT00000023115.1">
    <property type="protein sequence ID" value="ENSEBUP00000022539.1"/>
    <property type="gene ID" value="ENSEBUG00000013887.1"/>
</dbReference>
<dbReference type="PANTHER" id="PTHR14167:SF92">
    <property type="entry name" value="CIN85 AND CD2AP RELATED, ISOFORM J"/>
    <property type="match status" value="1"/>
</dbReference>
<dbReference type="PROSITE" id="PS50002">
    <property type="entry name" value="SH3"/>
    <property type="match status" value="2"/>
</dbReference>
<feature type="compositionally biased region" description="Basic and acidic residues" evidence="4">
    <location>
        <begin position="400"/>
        <end position="411"/>
    </location>
</feature>
<dbReference type="InterPro" id="IPR001452">
    <property type="entry name" value="SH3_domain"/>
</dbReference>
<keyword evidence="3" id="KW-0175">Coiled coil</keyword>
<dbReference type="PRINTS" id="PR00452">
    <property type="entry name" value="SH3DOMAIN"/>
</dbReference>
<reference evidence="6" key="2">
    <citation type="submission" date="2025-09" db="UniProtKB">
        <authorList>
            <consortium name="Ensembl"/>
        </authorList>
    </citation>
    <scope>IDENTIFICATION</scope>
</reference>
<keyword evidence="1 2" id="KW-0728">SH3 domain</keyword>
<feature type="compositionally biased region" description="Basic residues" evidence="4">
    <location>
        <begin position="16"/>
        <end position="29"/>
    </location>
</feature>
<dbReference type="GeneTree" id="ENSGT00940000155886"/>
<feature type="region of interest" description="Disordered" evidence="4">
    <location>
        <begin position="1"/>
        <end position="29"/>
    </location>
</feature>
<dbReference type="InterPro" id="IPR036028">
    <property type="entry name" value="SH3-like_dom_sf"/>
</dbReference>
<feature type="compositionally biased region" description="Polar residues" evidence="4">
    <location>
        <begin position="126"/>
        <end position="135"/>
    </location>
</feature>
<feature type="coiled-coil region" evidence="3">
    <location>
        <begin position="545"/>
        <end position="597"/>
    </location>
</feature>
<feature type="compositionally biased region" description="Basic and acidic residues" evidence="4">
    <location>
        <begin position="329"/>
        <end position="345"/>
    </location>
</feature>
<dbReference type="PRINTS" id="PR00499">
    <property type="entry name" value="P67PHOX"/>
</dbReference>
<feature type="compositionally biased region" description="Polar residues" evidence="4">
    <location>
        <begin position="477"/>
        <end position="490"/>
    </location>
</feature>
<reference evidence="6" key="1">
    <citation type="submission" date="2025-08" db="UniProtKB">
        <authorList>
            <consortium name="Ensembl"/>
        </authorList>
    </citation>
    <scope>IDENTIFICATION</scope>
</reference>
<evidence type="ECO:0000313" key="7">
    <source>
        <dbReference type="Proteomes" id="UP000694388"/>
    </source>
</evidence>
<feature type="region of interest" description="Disordered" evidence="4">
    <location>
        <begin position="283"/>
        <end position="528"/>
    </location>
</feature>
<dbReference type="SUPFAM" id="SSF50044">
    <property type="entry name" value="SH3-domain"/>
    <property type="match status" value="2"/>
</dbReference>
<evidence type="ECO:0000256" key="2">
    <source>
        <dbReference type="PROSITE-ProRule" id="PRU00192"/>
    </source>
</evidence>
<sequence length="601" mass="65386">MSTVGPPIGGSGAGKTGRKGRSGSRRKAAPFHRRAFSFFSSSDKSRRRRCEVVFSYAPQNEDELQLFVGDIIDITKEVEEGWWEGSLNGQTGVFPSNFVKEVISTTNDEGEQENGEQTAPLIEPPSDTSDGSIKDSSAVEPGGGGGGGGVETHPKRIRGFGFGDIFKEGSVKLRPRLSEGDSVEKDGRNDKPIITQTASIRRKKISSFGDTDVPRPDLDKGKAKELCKALFPYTAQNEDELSLKEGDLVAIIAKDCGDAGWWEGEIQGRRGVFPDNFVKVISSEVDRERPKKPPPPAISNKPMPTSKVDMLATDKKEQKTTTDTSTKAEVPEEKPREMIGRHPELPSKPCAPAIPPKPTASKGGSLPRGSVTSSNKRGDRPSPGRTNDVRPDHISLGVFKAEDADSAEKTSDMPVGFETVVSSPEKLSHPTTQRPRHPGRRPPSQFPGNVMWEAGESSPTNSPSPQPETPNGEPPESSVTNTPLNDNTDGSENRTRNSRFIADQRRSLKSPPGMRGGAVPVFPMGNNSKPEVLKKIGVEGGPAGLEEIRVQLQEVKEQLDTMKSQHRRDIVLLTNELEEEKKCRVSLQAEVQKLKKQLQGK</sequence>
<dbReference type="Pfam" id="PF14604">
    <property type="entry name" value="SH3_9"/>
    <property type="match status" value="2"/>
</dbReference>
<keyword evidence="7" id="KW-1185">Reference proteome</keyword>
<dbReference type="GO" id="GO:0016477">
    <property type="term" value="P:cell migration"/>
    <property type="evidence" value="ECO:0007669"/>
    <property type="project" value="TreeGrafter"/>
</dbReference>
<dbReference type="Proteomes" id="UP000694388">
    <property type="component" value="Unplaced"/>
</dbReference>
<dbReference type="PANTHER" id="PTHR14167">
    <property type="entry name" value="SH3 DOMAIN-CONTAINING"/>
    <property type="match status" value="1"/>
</dbReference>
<dbReference type="SMART" id="SM00326">
    <property type="entry name" value="SH3"/>
    <property type="match status" value="2"/>
</dbReference>